<dbReference type="SUPFAM" id="SSF56801">
    <property type="entry name" value="Acetyl-CoA synthetase-like"/>
    <property type="match status" value="4"/>
</dbReference>
<dbReference type="Proteomes" id="UP000256294">
    <property type="component" value="Unassembled WGS sequence"/>
</dbReference>
<dbReference type="GO" id="GO:0044550">
    <property type="term" value="P:secondary metabolite biosynthetic process"/>
    <property type="evidence" value="ECO:0007669"/>
    <property type="project" value="UniProtKB-ARBA"/>
</dbReference>
<dbReference type="InterPro" id="IPR045851">
    <property type="entry name" value="AMP-bd_C_sf"/>
</dbReference>
<dbReference type="InterPro" id="IPR006162">
    <property type="entry name" value="Ppantetheine_attach_site"/>
</dbReference>
<dbReference type="CDD" id="cd05930">
    <property type="entry name" value="A_NRPS"/>
    <property type="match status" value="3"/>
</dbReference>
<dbReference type="InterPro" id="IPR023213">
    <property type="entry name" value="CAT-like_dom_sf"/>
</dbReference>
<dbReference type="InterPro" id="IPR020806">
    <property type="entry name" value="PKS_PP-bd"/>
</dbReference>
<dbReference type="PROSITE" id="PS50075">
    <property type="entry name" value="CARRIER"/>
    <property type="match status" value="4"/>
</dbReference>
<dbReference type="InterPro" id="IPR009081">
    <property type="entry name" value="PP-bd_ACP"/>
</dbReference>
<dbReference type="InterPro" id="IPR036736">
    <property type="entry name" value="ACP-like_sf"/>
</dbReference>
<dbReference type="GO" id="GO:0043041">
    <property type="term" value="P:amino acid activation for nonribosomal peptide biosynthetic process"/>
    <property type="evidence" value="ECO:0007669"/>
    <property type="project" value="TreeGrafter"/>
</dbReference>
<dbReference type="InterPro" id="IPR010071">
    <property type="entry name" value="AA_adenyl_dom"/>
</dbReference>
<feature type="domain" description="Carrier" evidence="5">
    <location>
        <begin position="3088"/>
        <end position="3162"/>
    </location>
</feature>
<dbReference type="RefSeq" id="WP_244922758.1">
    <property type="nucleotide sequence ID" value="NZ_QTUB01000001.1"/>
</dbReference>
<keyword evidence="7" id="KW-1185">Reference proteome</keyword>
<dbReference type="EMBL" id="QTUB01000001">
    <property type="protein sequence ID" value="REF28474.1"/>
    <property type="molecule type" value="Genomic_DNA"/>
</dbReference>
<dbReference type="Pfam" id="PF00550">
    <property type="entry name" value="PP-binding"/>
    <property type="match status" value="4"/>
</dbReference>
<feature type="domain" description="Carrier" evidence="5">
    <location>
        <begin position="2036"/>
        <end position="2111"/>
    </location>
</feature>
<dbReference type="Gene3D" id="3.40.50.980">
    <property type="match status" value="2"/>
</dbReference>
<dbReference type="InterPro" id="IPR025110">
    <property type="entry name" value="AMP-bd_C"/>
</dbReference>
<dbReference type="PANTHER" id="PTHR45527:SF1">
    <property type="entry name" value="FATTY ACID SYNTHASE"/>
    <property type="match status" value="1"/>
</dbReference>
<dbReference type="Gene3D" id="3.40.50.1820">
    <property type="entry name" value="alpha/beta hydrolase"/>
    <property type="match status" value="2"/>
</dbReference>
<reference evidence="6 7" key="1">
    <citation type="submission" date="2018-08" db="EMBL/GenBank/DDBJ databases">
        <title>Genomic Encyclopedia of Archaeal and Bacterial Type Strains, Phase II (KMG-II): from individual species to whole genera.</title>
        <authorList>
            <person name="Goeker M."/>
        </authorList>
    </citation>
    <scope>NUCLEOTIDE SEQUENCE [LARGE SCALE GENOMIC DNA]</scope>
    <source>
        <strain evidence="6 7">DSM 17905</strain>
    </source>
</reference>
<evidence type="ECO:0000256" key="1">
    <source>
        <dbReference type="ARBA" id="ARBA00001957"/>
    </source>
</evidence>
<accession>A0A3D9UR80</accession>
<dbReference type="FunFam" id="1.10.1200.10:FF:000005">
    <property type="entry name" value="Nonribosomal peptide synthetase 1"/>
    <property type="match status" value="4"/>
</dbReference>
<organism evidence="6 7">
    <name type="scientific">Xenorhabdus cabanillasii</name>
    <dbReference type="NCBI Taxonomy" id="351673"/>
    <lineage>
        <taxon>Bacteria</taxon>
        <taxon>Pseudomonadati</taxon>
        <taxon>Pseudomonadota</taxon>
        <taxon>Gammaproteobacteria</taxon>
        <taxon>Enterobacterales</taxon>
        <taxon>Morganellaceae</taxon>
        <taxon>Xenorhabdus</taxon>
    </lineage>
</organism>
<dbReference type="Gene3D" id="2.30.38.10">
    <property type="entry name" value="Luciferase, Domain 3"/>
    <property type="match status" value="1"/>
</dbReference>
<evidence type="ECO:0000259" key="5">
    <source>
        <dbReference type="PROSITE" id="PS50075"/>
    </source>
</evidence>
<dbReference type="Gene3D" id="3.30.300.30">
    <property type="match status" value="4"/>
</dbReference>
<dbReference type="CDD" id="cd19531">
    <property type="entry name" value="LCL_NRPS-like"/>
    <property type="match status" value="2"/>
</dbReference>
<keyword evidence="4" id="KW-0597">Phosphoprotein</keyword>
<dbReference type="InterPro" id="IPR020845">
    <property type="entry name" value="AMP-binding_CS"/>
</dbReference>
<dbReference type="Pfam" id="PF00668">
    <property type="entry name" value="Condensation"/>
    <property type="match status" value="5"/>
</dbReference>
<dbReference type="Gene3D" id="3.30.559.10">
    <property type="entry name" value="Chloramphenicol acetyltransferase-like domain"/>
    <property type="match status" value="5"/>
</dbReference>
<dbReference type="FunFam" id="3.30.300.30:FF:000015">
    <property type="entry name" value="Nonribosomal peptide synthase SidD"/>
    <property type="match status" value="1"/>
</dbReference>
<dbReference type="Pfam" id="PF00975">
    <property type="entry name" value="Thioesterase"/>
    <property type="match status" value="1"/>
</dbReference>
<dbReference type="FunFam" id="3.40.50.12780:FF:000012">
    <property type="entry name" value="Non-ribosomal peptide synthetase"/>
    <property type="match status" value="3"/>
</dbReference>
<dbReference type="InterPro" id="IPR042099">
    <property type="entry name" value="ANL_N_sf"/>
</dbReference>
<feature type="domain" description="Carrier" evidence="5">
    <location>
        <begin position="985"/>
        <end position="1060"/>
    </location>
</feature>
<dbReference type="InterPro" id="IPR000873">
    <property type="entry name" value="AMP-dep_synth/lig_dom"/>
</dbReference>
<dbReference type="FunFam" id="2.30.38.10:FF:000001">
    <property type="entry name" value="Non-ribosomal peptide synthetase PvdI"/>
    <property type="match status" value="4"/>
</dbReference>
<dbReference type="PROSITE" id="PS00455">
    <property type="entry name" value="AMP_BINDING"/>
    <property type="match status" value="4"/>
</dbReference>
<keyword evidence="3" id="KW-0596">Phosphopantetheine</keyword>
<dbReference type="PANTHER" id="PTHR45527">
    <property type="entry name" value="NONRIBOSOMAL PEPTIDE SYNTHETASE"/>
    <property type="match status" value="1"/>
</dbReference>
<comment type="similarity">
    <text evidence="2">Belongs to the ATP-dependent AMP-binding enzyme family.</text>
</comment>
<evidence type="ECO:0000256" key="3">
    <source>
        <dbReference type="ARBA" id="ARBA00022450"/>
    </source>
</evidence>
<dbReference type="Gene3D" id="3.40.50.12780">
    <property type="entry name" value="N-terminal domain of ligase-like"/>
    <property type="match status" value="3"/>
</dbReference>
<evidence type="ECO:0000256" key="2">
    <source>
        <dbReference type="ARBA" id="ARBA00006432"/>
    </source>
</evidence>
<dbReference type="Gene3D" id="1.10.1200.10">
    <property type="entry name" value="ACP-like"/>
    <property type="match status" value="2"/>
</dbReference>
<evidence type="ECO:0000256" key="4">
    <source>
        <dbReference type="ARBA" id="ARBA00022553"/>
    </source>
</evidence>
<gene>
    <name evidence="6" type="ORF">BDD26_3385</name>
</gene>
<dbReference type="FunFam" id="3.40.50.980:FF:000002">
    <property type="entry name" value="Enterobactin synthetase component F"/>
    <property type="match status" value="1"/>
</dbReference>
<dbReference type="FunFam" id="3.40.50.980:FF:000001">
    <property type="entry name" value="Non-ribosomal peptide synthetase"/>
    <property type="match status" value="4"/>
</dbReference>
<dbReference type="FunFam" id="3.30.300.30:FF:000010">
    <property type="entry name" value="Enterobactin synthetase component F"/>
    <property type="match status" value="1"/>
</dbReference>
<dbReference type="SUPFAM" id="SSF52777">
    <property type="entry name" value="CoA-dependent acyltransferases"/>
    <property type="match status" value="10"/>
</dbReference>
<comment type="caution">
    <text evidence="6">The sequence shown here is derived from an EMBL/GenBank/DDBJ whole genome shotgun (WGS) entry which is preliminary data.</text>
</comment>
<dbReference type="InterPro" id="IPR001031">
    <property type="entry name" value="Thioesterase"/>
</dbReference>
<dbReference type="Pfam" id="PF13193">
    <property type="entry name" value="AMP-binding_C"/>
    <property type="match status" value="4"/>
</dbReference>
<dbReference type="GO" id="GO:0003824">
    <property type="term" value="F:catalytic activity"/>
    <property type="evidence" value="ECO:0007669"/>
    <property type="project" value="InterPro"/>
</dbReference>
<dbReference type="Gene3D" id="3.30.559.30">
    <property type="entry name" value="Nonribosomal peptide synthetase, condensation domain"/>
    <property type="match status" value="5"/>
</dbReference>
<dbReference type="SUPFAM" id="SSF47336">
    <property type="entry name" value="ACP-like"/>
    <property type="match status" value="4"/>
</dbReference>
<dbReference type="InterPro" id="IPR029058">
    <property type="entry name" value="AB_hydrolase_fold"/>
</dbReference>
<dbReference type="Pfam" id="PF00501">
    <property type="entry name" value="AMP-binding"/>
    <property type="match status" value="4"/>
</dbReference>
<dbReference type="PROSITE" id="PS00012">
    <property type="entry name" value="PHOSPHOPANTETHEINE"/>
    <property type="match status" value="4"/>
</dbReference>
<dbReference type="GO" id="GO:0005737">
    <property type="term" value="C:cytoplasm"/>
    <property type="evidence" value="ECO:0007669"/>
    <property type="project" value="TreeGrafter"/>
</dbReference>
<evidence type="ECO:0000313" key="7">
    <source>
        <dbReference type="Proteomes" id="UP000256294"/>
    </source>
</evidence>
<dbReference type="InterPro" id="IPR001242">
    <property type="entry name" value="Condensation_dom"/>
</dbReference>
<protein>
    <submittedName>
        <fullName evidence="6">Non-ribosomal peptide synthase protein (TIGR01720 family)/amino acid adenylation domain-containing protein</fullName>
    </submittedName>
</protein>
<dbReference type="GO" id="GO:0031177">
    <property type="term" value="F:phosphopantetheine binding"/>
    <property type="evidence" value="ECO:0007669"/>
    <property type="project" value="InterPro"/>
</dbReference>
<name>A0A3D9UR80_9GAMM</name>
<proteinExistence type="inferred from homology"/>
<dbReference type="CDD" id="cd17643">
    <property type="entry name" value="A_NRPS_Cytc1-like"/>
    <property type="match status" value="1"/>
</dbReference>
<sequence>MRPNLYPLHPSQEDVFYEQALYENNPIHNLNWYTVIEEEVDIALLQKVWNVLHQHIDMLRLRISVNADNEAIQYLEEQSKPETIIFHNVAMQAEPEKSAILWMKQHLEIPMDYLKETPYQIFLIRLADENYYFFTKIHHIMIDGVGLYRLHKYVHKLYKCFKDGTSIAWLSDIPQYLTTITKAREYLSTIHYEEDKKYWLNFLKENEIHQLIPYYKNTGPGNSTLILPLQTKKDLLVFCNEHKTNLLAVFSGLITIMMIELTGQQELVFNTITHGRREKSEKYIVGMQTSTYPVYCHISSTSSVIEQIKRMELALKDSYRHSKFPHSHLTRLASQHRFSLPNISIFYERFYESAAEITENQYHHLDEIFNIYPIVFRLKDYGYDQELKITIDYRQEYFSELDISRILERLQNLFVALINNPALLVSELPILLEQERQTLLHTWNQPDIPYPQTCTLQQQFEAQAAARPDSVALVFEGETLTYRQLNERANQLAAVIRAHYQQQHNVPMPADTLVALYLDRSLEMVISILAVLKAGGAYVPISPQYPPERIRFILQDTASSCVVTQQQYLATLGKYTQTRVKPPALIAADDQAVTENPPPENPASVNTAADLAYVIYTSGTTGQPKGVLQTHHNVVRLFAATQGDYQFDQNDTWVLYHAYTFDFSVWELWGALLYGGRLIIPTTEYTKDFGRFSRLCSDQKVTVLNQTPGAFYAFIEASLNMDAAFPHLRYVIFGGDKLNPVQLKPWWNRYGDQSPALINMYGITETTVHVTYRKLTRDDAITASNIGRPLNDLSAYVLNHTGQPVPIGAPGELYIGGAGLARGYLNRPELTAGRFVANPFATDKDRARGYTRLYKTGDLVRWLSDGNLEYLGRNDFQVKIRGYRIEPGEIESALALHPQIRQAVVIDCEHEGNKALVAYLVAENTAVEGELSDDKLISYLSDRLPEYMLPASFTRLESVPLTLNGKVDRRALPEPVWVNRDNYVAPRNALETRLCAIWQEILGLERVGIEDNFFRIGGNSLTAIKLAAAIRRTLAIDVSLAQVFELKTVAGLAAQMGQQVSIVIPHIELARYPLSFAQERMLFIEQFEQGTDAYHIPYLVQLDDDACLPLLETAINRLAERHSVMKMVYHTHDDGQIYQQILHENLVIKSQSCEDVNTLLDTVRAEIATPFDLTTEPSLRLCHYPVSDSHYLLLLWHHIAIDGWSIDIFMAELAEIYQSLRENRDSQLAALDITYGDYAAWQRDYLQGDRRERQLAYWQQALASHESLALPTDYPRPAQVNYQGRDFSFGLNTRLSEQLRRLAKTQETTLYTVLLSAFYVTLAKLSGQNDIILGTPTDNRHHAQIQPLIGMFVNSLVLRAQLQQTVSVEALIEQTHKQVAEAKAHQDMPFEQLLDALNIVRDTARHPIFQIMFGLQSFGENPSDNRLPFRPVTLDEPLYSPAKFDLSLFMSDGQTEITGCLNYAVSLFNETTIVRLAESYQRVLEAFVANQKQPLSALDILSAQERHTLLHTWNQTDAPYPQDKTLQQLFEAQVERTPDNIALVFKGDTLTYRQLNERANQLACVIRERYQQQNNKTMPADTPIALYLDRSPEMVITMLAVLKAGGAYVPISPAYPAERVQFILADTATPCVLTQQRHLATLAEYSQALTAQPVLIAADDRTITAGQSVENPVRINRSTDLAYIIYTSGTTGQPKGVMIEHKNVAYIVATQAEFFDATKRTKVLMFAAYVFDASVFELFPGLFNGLTIYLCSETERNAPAIARLIQREGIEIALLPPALLKLLIGTELPSLQLLVTAGESPSLDFLAYFSQYSCVLNAYGPTETTVVVTGNVYQHGDIATNIGKANHNVRLYVLDSYGNLSPVGAPGELYIGGAGLARGYLNRTELTAERFVANPFATDKDKERGYTRLYKTGDLVRWLSDGKLEYLGRNDFQVKIRGYRIELSEIESVLTFHSQVKQAVVIDREYNGNKVLAAYLVTEGTLSDDSLIGYLSSRLPEYMVPASFTFIDSIPLTLNGKVDRRALPEPVWGNKNGYVAPRNVLETQLCTLWQEVLGLERVGIEDNFFRIGGNSLTAVKLTAAIRRVLATEVSLAQLFELKTIAGLTTQMEQQTYTVIPHLSREHYPLSFAQERMLFIEQFEQGSDAYHIPYLVQLDNDACLPLLETAINRLAERHSVMKMVYRTDDDGQIYQQILHENLVIKSQSCEDVNTLLDTVRAEIATPFDLTTEPSLRLCHYPVSDSHYLLLLWHHIAIDGWSIDIFMAELAEIYQSLRENRDSQLAALDITYGDYAVWQRDYLQGDIRERQLTYWRQALASHESLALPTDYPRPAQVNYQGRNFSFELNTRLSEQLRRLAKTQETTLYTVLLSAFYVTLAKLSGQNDIVLGTPTDNRHHAQTQPLIGMFVNSLVLRAQLQQTVSVEALIEQTHKQVAEAKAHQDMPFEQLVEALGIERDTARHPIFQIMFSLQGAGENPSDNRLPFRPVTLDDSFLYSPAKFDLSLFMSDGQTSITAYLNYAVSLFNEATIVRLAESYQRVLEAFVADQKQPLSTLDILSAQERHTLLHTWNQTDAPYPQDKTLQQLFEAQVERTPDNVALVFEGATLTYRQLNERANQLACVIRERYQQQNNKTMPADTPIALYLDRSPEMVITILAVLKAGGAYVPISPAYPAERVQFILADTATPCVLTQQRHLTTLAEYSQILTAQPVLIAADDRTITAGQPVENPVRLNRPTDLAYIIYTSGTTGQPKGVMIEHKNVAHMVTTQAEFFDATKRTKTLMFAAYVFDGSVFELFPGLFNGLTIYLCSETERNAPAIARLIQRENIEIAALPPALLKLLIGTELPSLQLLVTAGESPSLDFLAYFSQYSRVLNAYGPTEVTVVVTGNVYQHGDIATNIGKAIHNVRLYVLDNYGNLSPVGAPGELYIGGAGLARGYLNRPELTAGRFVANPFATDKDKEYGYTRLYKTGDLVRWRPDGKLEYLGRNDFQVKIRGYRIEPGEIESALASHPQVKQAVVIDREHNGNKVLAAYLVTDAMLSNEILVEHLSERLPEYMVPASFTFIDSIPLTLNGKVDRRALPEPVWENRDSYVAPRNALETRLCTLWQEVLGLERVGIEDNFFRIGGDSIVSIQLVSKLRQAGFSLQVKSIFEAPTVARLALLLTQSSFTENVVAEQGLLSGEFDLLPVQQAFFDWDLSNPHHWNQAFMIRVPGNIKSAQIGQALIMLAERHDMLRARFIDTGNGYRQCYSRFQGYSGIQDCSGEMPPSHPLLQHCDIRGLNKEEQHQQLTQWQNGFDYNNGPLWQAGHLTGYADGSARLFFAFHHLIIDTVSWRIIAEDMRLLLQGMTLPPKTSSYRQWVIAVHRYAQQHQDEVPYWQQVIAGNDIKPAQDDLTRHLLSISAEMTDILLHEANTGYHTEINDLLLSALTLALQETFSQAVNHILLEGHGRESIDNTLDISETVGWFTTMYPVRLAMQTDIAETIIYTKEMLRTVPNKGIGYSTLHQAGHLTGDLPAISFNYLGQLEVTSHQDWCITNDDCGTVTASENGSHLLLGINGAVQMGKLQFSVDSRLPQAQTAIFITAFEQALNSVIATGQKQAQSGGVKTPSDYGIEGLSVKLLCNLQQRYQIEALYPATSLQQGFIYHHLAHPQDDAYRVQMLLDYHTNVDFAIYQQAWSLASLRFPILRTAFDWEEKILQIITMDTSIGPANFKIKDISQLSEENRNKAIDEIQQHDRTRPFNLSQPGLIRFTLIKQDEQLITVLITQHHCIADGWSNPILLQTVHEYYNQLINGQTPQIVVEQAYLATQQYHLDHKAESDTYWSERKTQFQGANNFSALLSHHVDLTQIKTVEKPAEQLLTVQGNAYEQLKNMSRTQGVTLNVILQFAWHKLLHSYTGDEQTIVGTTVSGRDVPVDKIESSVGLYINTLPLMVQWDQTNSVAAVLQDIQKDIAALNSHSAVSLASLQSDGERLFHSLLIFENYPVPVASENKEGIEHTLTFRQSVEKVEYPISLMAYEQGNSLIMKLSYGENWLTEKQARRLLCQLERILHAVACNPNQSHTSITFLSEEERHTLLHTWNQTDALFPQDKTLQQLFEAQVERTPDNIALVFEGDTLTYRQLNERANQLAHHLIALGVSPDDRVAIYAERSLYLVVGLLAILKAGGAYVPLDPAQPSERLVYMIKDSAPVALLTQTALFDALTGTMSAVSLLADSLSANSLPIITLDNQVSLITALPDHNPNISELTADHLAYVIYTSGSTGQPKGVMSNHQTLCNRLLWFVRDIAISPLVAALKTSISFVDSITETLGTLLAGGKLVVFNNHDVKDPIRFSQGLRRFGVNYLVVVPSLLKLLLQNRDDSDCLKPIRLLICSGERLAPELARQVVTHYPQLRLLNFYGSSEINGDATWYEYRAAEGIPEVSVIGKPIANIQSYILDGSGQPVPIGVTGEIYIAGRGVARGYLNRPELTVERFLIDPFSPQPNARMFKTGDLGRWLPDGNIEYLGRNDFQVKIRGYRIELGEVENILTSHPQVEQAVVIDHNHKGNKVLAAYLVADGALSDDTLIRYLSSRLPEYMLPASFTRVESVPLTLNGKLNRHALPEPIWGDRNNYAAPRNALETQLCTIWQEVLGLDQVGIDDNFFRIGGNSLMAIKLTTAIRHETGVDIPLNVLFNCKCISLLSQWLKTDNAKFSLLNSLTPKSIATNKLFMVHPANAGSEVYESLANTLSDVYKCIGIDNYNLCTDNQINSLHQLAQIYMELILTETSIDQPIHILGWSLGGQLAMEIAFKLEQLGAKKIQLFLLDAIINNDELGELRNKLDMSNKYREITEKLQEMGASDTYINKVLEAVPFEFGIANCNLSGKLSHTNITLFKAGQMNPFNKEGTGFTMNQLIIETPDNNISQWTTNPLVIKLIHDRYHENIIEAVSIISTEIVNTFKIKDNMTIPYDCKMQRSQQSCNLKDDGYIN</sequence>
<evidence type="ECO:0000313" key="6">
    <source>
        <dbReference type="EMBL" id="REF28474.1"/>
    </source>
</evidence>
<dbReference type="SMART" id="SM00823">
    <property type="entry name" value="PKS_PP"/>
    <property type="match status" value="4"/>
</dbReference>
<dbReference type="NCBIfam" id="TIGR01733">
    <property type="entry name" value="AA-adenyl-dom"/>
    <property type="match status" value="4"/>
</dbReference>
<dbReference type="NCBIfam" id="NF003417">
    <property type="entry name" value="PRK04813.1"/>
    <property type="match status" value="4"/>
</dbReference>
<feature type="domain" description="Carrier" evidence="5">
    <location>
        <begin position="4606"/>
        <end position="4681"/>
    </location>
</feature>
<comment type="cofactor">
    <cofactor evidence="1">
        <name>pantetheine 4'-phosphate</name>
        <dbReference type="ChEBI" id="CHEBI:47942"/>
    </cofactor>
</comment>
<dbReference type="SUPFAM" id="SSF53474">
    <property type="entry name" value="alpha/beta-Hydrolases"/>
    <property type="match status" value="1"/>
</dbReference>